<dbReference type="Gene3D" id="3.40.50.970">
    <property type="match status" value="2"/>
</dbReference>
<feature type="binding site" evidence="16">
    <location>
        <position position="521"/>
    </location>
    <ligand>
        <name>substrate</name>
    </ligand>
</feature>
<name>V5YSA2_9ACTN</name>
<dbReference type="SMR" id="V5YSA2"/>
<dbReference type="GO" id="GO:0005829">
    <property type="term" value="C:cytosol"/>
    <property type="evidence" value="ECO:0007669"/>
    <property type="project" value="TreeGrafter"/>
</dbReference>
<feature type="binding site" evidence="16">
    <location>
        <position position="474"/>
    </location>
    <ligand>
        <name>substrate</name>
    </ligand>
</feature>
<keyword evidence="10" id="KW-0106">Calcium</keyword>
<dbReference type="Pfam" id="PF02779">
    <property type="entry name" value="Transket_pyr"/>
    <property type="match status" value="1"/>
</dbReference>
<protein>
    <recommendedName>
        <fullName evidence="7 14">Transketolase</fullName>
        <ecNumber evidence="7 14">2.2.1.1</ecNumber>
    </recommendedName>
</protein>
<feature type="binding site" evidence="18">
    <location>
        <position position="191"/>
    </location>
    <ligand>
        <name>Mg(2+)</name>
        <dbReference type="ChEBI" id="CHEBI:18420"/>
    </ligand>
</feature>
<feature type="binding site" evidence="16">
    <location>
        <position position="385"/>
    </location>
    <ligand>
        <name>substrate</name>
    </ligand>
</feature>
<feature type="binding site" evidence="17">
    <location>
        <position position="189"/>
    </location>
    <ligand>
        <name>thiamine diphosphate</name>
        <dbReference type="ChEBI" id="CHEBI:58937"/>
    </ligand>
</feature>
<dbReference type="FunFam" id="3.40.50.920:FF:000003">
    <property type="entry name" value="Transketolase"/>
    <property type="match status" value="1"/>
</dbReference>
<evidence type="ECO:0000256" key="20">
    <source>
        <dbReference type="SAM" id="MobiDB-lite"/>
    </source>
</evidence>
<comment type="similarity">
    <text evidence="5">Belongs to the transketolase family.</text>
</comment>
<evidence type="ECO:0000256" key="16">
    <source>
        <dbReference type="PIRSR" id="PIRSR605478-2"/>
    </source>
</evidence>
<dbReference type="SUPFAM" id="SSF52922">
    <property type="entry name" value="TK C-terminal domain-like"/>
    <property type="match status" value="1"/>
</dbReference>
<dbReference type="InterPro" id="IPR005478">
    <property type="entry name" value="Transketolase_bac-like"/>
</dbReference>
<dbReference type="NCBIfam" id="TIGR00232">
    <property type="entry name" value="tktlase_bact"/>
    <property type="match status" value="1"/>
</dbReference>
<evidence type="ECO:0000256" key="13">
    <source>
        <dbReference type="ARBA" id="ARBA00049473"/>
    </source>
</evidence>
<evidence type="ECO:0000256" key="5">
    <source>
        <dbReference type="ARBA" id="ARBA00007131"/>
    </source>
</evidence>
<feature type="binding site" evidence="16">
    <location>
        <position position="266"/>
    </location>
    <ligand>
        <name>substrate</name>
    </ligand>
</feature>
<evidence type="ECO:0000256" key="19">
    <source>
        <dbReference type="PIRSR" id="PIRSR605478-5"/>
    </source>
</evidence>
<evidence type="ECO:0000256" key="3">
    <source>
        <dbReference type="ARBA" id="ARBA00001941"/>
    </source>
</evidence>
<feature type="binding site" evidence="17">
    <location>
        <position position="70"/>
    </location>
    <ligand>
        <name>thiamine diphosphate</name>
        <dbReference type="ChEBI" id="CHEBI:58937"/>
    </ligand>
</feature>
<dbReference type="CDD" id="cd02012">
    <property type="entry name" value="TPP_TK"/>
    <property type="match status" value="1"/>
</dbReference>
<comment type="cofactor">
    <cofactor evidence="2">
        <name>Mn(2+)</name>
        <dbReference type="ChEBI" id="CHEBI:29035"/>
    </cofactor>
</comment>
<keyword evidence="8" id="KW-0808">Transferase</keyword>
<evidence type="ECO:0000256" key="7">
    <source>
        <dbReference type="ARBA" id="ARBA00013152"/>
    </source>
</evidence>
<reference evidence="22" key="1">
    <citation type="journal article" date="2013" name="Angew. Chem. Int. Ed. Engl.">
        <title>Structure-based Gene Targeting Discovery of Sphaerimicin, a Bacterial Translocase I inhibitor.</title>
        <authorList>
            <person name="Funabashi M."/>
            <person name="Baba S."/>
            <person name="Takatsu T."/>
            <person name="Kizuka M."/>
            <person name="Ohata Y."/>
            <person name="Tanaka M."/>
            <person name="Nonaka K."/>
            <person name="Spork A.P."/>
            <person name="Ducho C."/>
            <person name="Chen W.C.L."/>
            <person name="Van Lanen S.G."/>
        </authorList>
    </citation>
    <scope>NUCLEOTIDE SEQUENCE</scope>
    <source>
        <strain evidence="22">SANK 60911</strain>
    </source>
</reference>
<evidence type="ECO:0000256" key="14">
    <source>
        <dbReference type="NCBIfam" id="TIGR00232"/>
    </source>
</evidence>
<evidence type="ECO:0000259" key="21">
    <source>
        <dbReference type="SMART" id="SM00861"/>
    </source>
</evidence>
<feature type="binding site" evidence="18">
    <location>
        <position position="189"/>
    </location>
    <ligand>
        <name>Mg(2+)</name>
        <dbReference type="ChEBI" id="CHEBI:18420"/>
    </ligand>
</feature>
<evidence type="ECO:0000256" key="15">
    <source>
        <dbReference type="PIRSR" id="PIRSR605478-1"/>
    </source>
</evidence>
<feature type="binding site" evidence="16">
    <location>
        <position position="470"/>
    </location>
    <ligand>
        <name>substrate</name>
    </ligand>
</feature>
<feature type="binding site" evidence="17">
    <location>
        <position position="438"/>
    </location>
    <ligand>
        <name>thiamine diphosphate</name>
        <dbReference type="ChEBI" id="CHEBI:58937"/>
    </ligand>
</feature>
<dbReference type="PANTHER" id="PTHR43522:SF2">
    <property type="entry name" value="TRANSKETOLASE 1-RELATED"/>
    <property type="match status" value="1"/>
</dbReference>
<feature type="binding site" evidence="17">
    <location>
        <position position="160"/>
    </location>
    <ligand>
        <name>thiamine diphosphate</name>
        <dbReference type="ChEBI" id="CHEBI:58937"/>
    </ligand>
</feature>
<evidence type="ECO:0000256" key="8">
    <source>
        <dbReference type="ARBA" id="ARBA00022679"/>
    </source>
</evidence>
<feature type="binding site" evidence="16">
    <location>
        <position position="358"/>
    </location>
    <ligand>
        <name>substrate</name>
    </ligand>
</feature>
<dbReference type="CDD" id="cd07033">
    <property type="entry name" value="TPP_PYR_DXS_TK_like"/>
    <property type="match status" value="1"/>
</dbReference>
<evidence type="ECO:0000256" key="1">
    <source>
        <dbReference type="ARBA" id="ARBA00001913"/>
    </source>
</evidence>
<dbReference type="GO" id="GO:0006098">
    <property type="term" value="P:pentose-phosphate shunt"/>
    <property type="evidence" value="ECO:0007669"/>
    <property type="project" value="TreeGrafter"/>
</dbReference>
<dbReference type="PANTHER" id="PTHR43522">
    <property type="entry name" value="TRANSKETOLASE"/>
    <property type="match status" value="1"/>
</dbReference>
<feature type="site" description="Important for catalytic activity" evidence="19">
    <location>
        <position position="266"/>
    </location>
</feature>
<feature type="binding site" evidence="17">
    <location>
        <position position="266"/>
    </location>
    <ligand>
        <name>thiamine diphosphate</name>
        <dbReference type="ChEBI" id="CHEBI:58937"/>
    </ligand>
</feature>
<dbReference type="AlphaFoldDB" id="V5YSA2"/>
<comment type="subunit">
    <text evidence="6">Homodimer.</text>
</comment>
<evidence type="ECO:0000256" key="4">
    <source>
        <dbReference type="ARBA" id="ARBA00002931"/>
    </source>
</evidence>
<dbReference type="GO" id="GO:0000287">
    <property type="term" value="F:magnesium ion binding"/>
    <property type="evidence" value="ECO:0007669"/>
    <property type="project" value="UniProtKB-ARBA"/>
</dbReference>
<evidence type="ECO:0000256" key="6">
    <source>
        <dbReference type="ARBA" id="ARBA00011738"/>
    </source>
</evidence>
<sequence length="678" mass="72530">MNAATTPDDRAVAVIRGLVMDTIERAGSGHPGAALALAPWGYALYRRVLRANPRNPLWPDRDRVVFSAGHVSALQYALLHLSGHPVSLEDLRSFRTLGSATPGHPEHGRTPGVEATTGPLGQGFATAVGMALAERYLAHRFNRPGRPVVDHRTFVLVSDGDLMEGVSQEALSLAGQLRLGRLVVCYDSNQVTIDGTTALTFDQEDQEGRFAASGWAVEHVRDTEDTAALTAALARAGRGTDRPTLLILHTTIGHPVESIRGTPAAHGGTLGPEVVARTKAAIGLDPARHFDVPEDVRADLDLGQAGAEAEKTWRERFEQWSRTFPELREEWDRCHREAASGVPVTLDAAAMNREASPRNASRAALEQLRDRLPTMVGGAADLVDSTKTSFPGEAVYTAAAPGRNIAFGVREHVMATAVNGLALHGGMVKPYGSTFLAFSDYMRPAVRLSALMRLPVLWLWTHDSIAIGPDGPTHQPVEHLASLRAIPGLWVMRPCDANETAQAWQAALARADGPVALILARQVLPNLPETGARAEGVTRGGYVLWEPSRPPSVVLLAAGSEVHPALAAAKRLEEDGLPARVVSLPCWELFEHQDAAYRESVLGPDGLPRLAVEAASPLGWHRWTGPAGAVLGMTGYGASADGATLLAHYGFTAERVAEEARRVHAAATAPATPTREDR</sequence>
<evidence type="ECO:0000256" key="2">
    <source>
        <dbReference type="ARBA" id="ARBA00001936"/>
    </source>
</evidence>
<dbReference type="Pfam" id="PF22613">
    <property type="entry name" value="Transketolase_C_1"/>
    <property type="match status" value="1"/>
</dbReference>
<evidence type="ECO:0000256" key="11">
    <source>
        <dbReference type="ARBA" id="ARBA00022842"/>
    </source>
</evidence>
<feature type="active site" description="Proton donor" evidence="15">
    <location>
        <position position="411"/>
    </location>
</feature>
<comment type="cofactor">
    <cofactor evidence="3">
        <name>Co(2+)</name>
        <dbReference type="ChEBI" id="CHEBI:48828"/>
    </cofactor>
</comment>
<feature type="binding site" evidence="17">
    <location>
        <begin position="118"/>
        <end position="120"/>
    </location>
    <ligand>
        <name>thiamine diphosphate</name>
        <dbReference type="ChEBI" id="CHEBI:58937"/>
    </ligand>
</feature>
<evidence type="ECO:0000256" key="17">
    <source>
        <dbReference type="PIRSR" id="PIRSR605478-3"/>
    </source>
</evidence>
<gene>
    <name evidence="22" type="primary">sphN</name>
</gene>
<comment type="function">
    <text evidence="4">Catalyzes the transfer of a two-carbon ketol group from a ketose donor to an aldose acceptor, via a covalent intermediate with the cofactor thiamine pyrophosphate.</text>
</comment>
<evidence type="ECO:0000313" key="22">
    <source>
        <dbReference type="EMBL" id="BAO20193.1"/>
    </source>
</evidence>
<dbReference type="PROSITE" id="PS00802">
    <property type="entry name" value="TRANSKETOLASE_2"/>
    <property type="match status" value="1"/>
</dbReference>
<evidence type="ECO:0000256" key="9">
    <source>
        <dbReference type="ARBA" id="ARBA00022723"/>
    </source>
</evidence>
<feature type="binding site" evidence="18">
    <location>
        <position position="159"/>
    </location>
    <ligand>
        <name>Mg(2+)</name>
        <dbReference type="ChEBI" id="CHEBI:18420"/>
    </ligand>
</feature>
<keyword evidence="11 18" id="KW-0460">Magnesium</keyword>
<comment type="cofactor">
    <cofactor evidence="18">
        <name>Mg(2+)</name>
        <dbReference type="ChEBI" id="CHEBI:18420"/>
    </cofactor>
    <text evidence="18">Binds 1 Mg(2+) ion per subunit. Can also utilize other divalent metal cations, such as Ca(2+), Mn(2+) and Co(2+).</text>
</comment>
<dbReference type="InterPro" id="IPR005475">
    <property type="entry name" value="Transketolase-like_Pyr-bd"/>
</dbReference>
<dbReference type="InterPro" id="IPR020826">
    <property type="entry name" value="Transketolase_BS"/>
</dbReference>
<evidence type="ECO:0000256" key="18">
    <source>
        <dbReference type="PIRSR" id="PIRSR605478-4"/>
    </source>
</evidence>
<evidence type="ECO:0000256" key="10">
    <source>
        <dbReference type="ARBA" id="ARBA00022837"/>
    </source>
</evidence>
<organism evidence="22">
    <name type="scientific">Sphaerisporangium sp. SANK 60911</name>
    <dbReference type="NCBI Taxonomy" id="1354075"/>
    <lineage>
        <taxon>Bacteria</taxon>
        <taxon>Bacillati</taxon>
        <taxon>Actinomycetota</taxon>
        <taxon>Actinomycetes</taxon>
        <taxon>Streptosporangiales</taxon>
        <taxon>Streptosporangiaceae</taxon>
        <taxon>Sphaerisporangium</taxon>
    </lineage>
</organism>
<dbReference type="InterPro" id="IPR009014">
    <property type="entry name" value="Transketo_C/PFOR_II"/>
</dbReference>
<feature type="site" description="Important for catalytic activity" evidence="19">
    <location>
        <position position="30"/>
    </location>
</feature>
<dbReference type="Pfam" id="PF00456">
    <property type="entry name" value="Transketolase_N"/>
    <property type="match status" value="1"/>
</dbReference>
<feature type="binding site" evidence="16">
    <location>
        <position position="462"/>
    </location>
    <ligand>
        <name>substrate</name>
    </ligand>
</feature>
<dbReference type="InterPro" id="IPR055152">
    <property type="entry name" value="Transketolase-like_C_2"/>
</dbReference>
<comment type="catalytic activity">
    <reaction evidence="13">
        <text>D-sedoheptulose 7-phosphate + D-glyceraldehyde 3-phosphate = aldehydo-D-ribose 5-phosphate + D-xylulose 5-phosphate</text>
        <dbReference type="Rhea" id="RHEA:10508"/>
        <dbReference type="ChEBI" id="CHEBI:57483"/>
        <dbReference type="ChEBI" id="CHEBI:57737"/>
        <dbReference type="ChEBI" id="CHEBI:58273"/>
        <dbReference type="ChEBI" id="CHEBI:59776"/>
        <dbReference type="EC" id="2.2.1.1"/>
    </reaction>
</comment>
<feature type="region of interest" description="Disordered" evidence="20">
    <location>
        <begin position="97"/>
        <end position="119"/>
    </location>
</feature>
<feature type="domain" description="Transketolase-like pyrimidine-binding" evidence="21">
    <location>
        <begin position="355"/>
        <end position="526"/>
    </location>
</feature>
<dbReference type="InterPro" id="IPR033247">
    <property type="entry name" value="Transketolase_fam"/>
</dbReference>
<dbReference type="EMBL" id="AB830104">
    <property type="protein sequence ID" value="BAO20193.1"/>
    <property type="molecule type" value="Genomic_DNA"/>
</dbReference>
<comment type="cofactor">
    <cofactor evidence="1">
        <name>Ca(2+)</name>
        <dbReference type="ChEBI" id="CHEBI:29108"/>
    </cofactor>
</comment>
<dbReference type="SMART" id="SM00861">
    <property type="entry name" value="Transket_pyr"/>
    <property type="match status" value="1"/>
</dbReference>
<comment type="cofactor">
    <cofactor evidence="17">
        <name>thiamine diphosphate</name>
        <dbReference type="ChEBI" id="CHEBI:58937"/>
    </cofactor>
    <text evidence="17">Binds 1 thiamine pyrophosphate per subunit. During the reaction, the substrate forms a covalent intermediate with the cofactor.</text>
</comment>
<dbReference type="FunFam" id="3.40.50.970:FF:000004">
    <property type="entry name" value="Transketolase"/>
    <property type="match status" value="1"/>
</dbReference>
<dbReference type="Gene3D" id="3.40.50.920">
    <property type="match status" value="1"/>
</dbReference>
<evidence type="ECO:0000256" key="12">
    <source>
        <dbReference type="ARBA" id="ARBA00023052"/>
    </source>
</evidence>
<keyword evidence="9 18" id="KW-0479">Metal-binding</keyword>
<dbReference type="EC" id="2.2.1.1" evidence="7 14"/>
<proteinExistence type="inferred from homology"/>
<dbReference type="InterPro" id="IPR029061">
    <property type="entry name" value="THDP-binding"/>
</dbReference>
<feature type="binding site" evidence="16">
    <location>
        <position position="30"/>
    </location>
    <ligand>
        <name>substrate</name>
    </ligand>
</feature>
<dbReference type="GO" id="GO:0004802">
    <property type="term" value="F:transketolase activity"/>
    <property type="evidence" value="ECO:0007669"/>
    <property type="project" value="UniProtKB-UniRule"/>
</dbReference>
<accession>V5YSA2</accession>
<dbReference type="InterPro" id="IPR005474">
    <property type="entry name" value="Transketolase_N"/>
</dbReference>
<dbReference type="SUPFAM" id="SSF52518">
    <property type="entry name" value="Thiamin diphosphate-binding fold (THDP-binding)"/>
    <property type="match status" value="2"/>
</dbReference>
<dbReference type="FunFam" id="3.40.50.970:FF:000045">
    <property type="entry name" value="Transketolase"/>
    <property type="match status" value="1"/>
</dbReference>
<keyword evidence="12 17" id="KW-0786">Thiamine pyrophosphate</keyword>